<dbReference type="AlphaFoldDB" id="V3Z536"/>
<evidence type="ECO:0000256" key="2">
    <source>
        <dbReference type="ARBA" id="ARBA00022679"/>
    </source>
</evidence>
<dbReference type="EC" id="2.7.11.1" evidence="1"/>
<evidence type="ECO:0000256" key="4">
    <source>
        <dbReference type="ARBA" id="ARBA00022777"/>
    </source>
</evidence>
<keyword evidence="9" id="KW-1185">Reference proteome</keyword>
<evidence type="ECO:0000313" key="8">
    <source>
        <dbReference type="EMBL" id="ESO85823.1"/>
    </source>
</evidence>
<evidence type="ECO:0000256" key="3">
    <source>
        <dbReference type="ARBA" id="ARBA00022741"/>
    </source>
</evidence>
<dbReference type="GeneID" id="20249957"/>
<dbReference type="Gene3D" id="3.30.200.20">
    <property type="entry name" value="Phosphorylase Kinase, domain 1"/>
    <property type="match status" value="1"/>
</dbReference>
<evidence type="ECO:0000313" key="9">
    <source>
        <dbReference type="Proteomes" id="UP000030746"/>
    </source>
</evidence>
<feature type="domain" description="Protein kinase" evidence="7">
    <location>
        <begin position="162"/>
        <end position="436"/>
    </location>
</feature>
<dbReference type="GO" id="GO:0004674">
    <property type="term" value="F:protein serine/threonine kinase activity"/>
    <property type="evidence" value="ECO:0007669"/>
    <property type="project" value="UniProtKB-EC"/>
</dbReference>
<keyword evidence="5" id="KW-0067">ATP-binding</keyword>
<evidence type="ECO:0000256" key="6">
    <source>
        <dbReference type="SAM" id="MobiDB-lite"/>
    </source>
</evidence>
<feature type="compositionally biased region" description="Basic and acidic residues" evidence="6">
    <location>
        <begin position="465"/>
        <end position="474"/>
    </location>
</feature>
<accession>V3Z536</accession>
<feature type="compositionally biased region" description="Polar residues" evidence="6">
    <location>
        <begin position="498"/>
        <end position="512"/>
    </location>
</feature>
<dbReference type="EMBL" id="KB203251">
    <property type="protein sequence ID" value="ESO85823.1"/>
    <property type="molecule type" value="Genomic_DNA"/>
</dbReference>
<dbReference type="CTD" id="20249957"/>
<sequence length="512" mass="58283">MNKDQLLINESGWRPPEGLLPNGFSPRVNHEVPVYYARRSNKIESAGKKKVTSAPYDVANKKIKKGRSCKGSKSIPSIEELGIELRDEEEELEEYEEFENEDVKKVQDDFEKGHVVYGKTEAFTSILKQYKTLDGIQGVISSNVMDEICISPRKLYDVNKNFTRGDLLGEGGVGKVHYVTDNLSKEKFVEKTIKKEKFARKEVEVLLSLQHRNITEFYGLIVNEESISVFMSFAGTSLETLIIRNKMIFSEDEVICLSIQAMSALAYMHQYSLVHMDIKPQNICIKPETGHLSLTDFGSSLTPQDNLEFAGVTPEYMSPELCRLFVDGYRKQRGKGPQYLITRDTISGKNDVYAWACTMLFFFLRNHAALMFVDPKKCEDFRYLFLFQVANQPQMMRICVPGTIKADLKSIVVDLLNGEVEKRPSAEQGKCILEGIKQRRCSNEQTYRPLESRDEKHASIKLKLKEKIENKMRTDGSSATRQPDSKPTVDTTKDESSETTGTQNIPNFDSLF</sequence>
<dbReference type="PANTHER" id="PTHR43671:SF13">
    <property type="entry name" value="SERINE_THREONINE-PROTEIN KINASE NEK2"/>
    <property type="match status" value="1"/>
</dbReference>
<dbReference type="InterPro" id="IPR008271">
    <property type="entry name" value="Ser/Thr_kinase_AS"/>
</dbReference>
<dbReference type="OMA" id="HENITQF"/>
<dbReference type="Proteomes" id="UP000030746">
    <property type="component" value="Unassembled WGS sequence"/>
</dbReference>
<dbReference type="InterPro" id="IPR011009">
    <property type="entry name" value="Kinase-like_dom_sf"/>
</dbReference>
<dbReference type="PROSITE" id="PS00108">
    <property type="entry name" value="PROTEIN_KINASE_ST"/>
    <property type="match status" value="1"/>
</dbReference>
<dbReference type="STRING" id="225164.V3Z536"/>
<dbReference type="RefSeq" id="XP_009063553.1">
    <property type="nucleotide sequence ID" value="XM_009065305.1"/>
</dbReference>
<evidence type="ECO:0000259" key="7">
    <source>
        <dbReference type="PROSITE" id="PS50011"/>
    </source>
</evidence>
<protein>
    <recommendedName>
        <fullName evidence="1">non-specific serine/threonine protein kinase</fullName>
        <ecNumber evidence="1">2.7.11.1</ecNumber>
    </recommendedName>
</protein>
<dbReference type="SMART" id="SM00220">
    <property type="entry name" value="S_TKc"/>
    <property type="match status" value="1"/>
</dbReference>
<dbReference type="InterPro" id="IPR000719">
    <property type="entry name" value="Prot_kinase_dom"/>
</dbReference>
<dbReference type="KEGG" id="lgi:LOTGIDRAFT_235774"/>
<organism evidence="8 9">
    <name type="scientific">Lottia gigantea</name>
    <name type="common">Giant owl limpet</name>
    <dbReference type="NCBI Taxonomy" id="225164"/>
    <lineage>
        <taxon>Eukaryota</taxon>
        <taxon>Metazoa</taxon>
        <taxon>Spiralia</taxon>
        <taxon>Lophotrochozoa</taxon>
        <taxon>Mollusca</taxon>
        <taxon>Gastropoda</taxon>
        <taxon>Patellogastropoda</taxon>
        <taxon>Lottioidea</taxon>
        <taxon>Lottiidae</taxon>
        <taxon>Lottia</taxon>
    </lineage>
</organism>
<dbReference type="SUPFAM" id="SSF56112">
    <property type="entry name" value="Protein kinase-like (PK-like)"/>
    <property type="match status" value="1"/>
</dbReference>
<dbReference type="PROSITE" id="PS50011">
    <property type="entry name" value="PROTEIN_KINASE_DOM"/>
    <property type="match status" value="1"/>
</dbReference>
<keyword evidence="4" id="KW-0418">Kinase</keyword>
<dbReference type="HOGENOM" id="CLU_532403_0_0_1"/>
<gene>
    <name evidence="8" type="ORF">LOTGIDRAFT_235774</name>
</gene>
<name>V3Z536_LOTGI</name>
<evidence type="ECO:0000256" key="1">
    <source>
        <dbReference type="ARBA" id="ARBA00012513"/>
    </source>
</evidence>
<reference evidence="8 9" key="1">
    <citation type="journal article" date="2013" name="Nature">
        <title>Insights into bilaterian evolution from three spiralian genomes.</title>
        <authorList>
            <person name="Simakov O."/>
            <person name="Marletaz F."/>
            <person name="Cho S.J."/>
            <person name="Edsinger-Gonzales E."/>
            <person name="Havlak P."/>
            <person name="Hellsten U."/>
            <person name="Kuo D.H."/>
            <person name="Larsson T."/>
            <person name="Lv J."/>
            <person name="Arendt D."/>
            <person name="Savage R."/>
            <person name="Osoegawa K."/>
            <person name="de Jong P."/>
            <person name="Grimwood J."/>
            <person name="Chapman J.A."/>
            <person name="Shapiro H."/>
            <person name="Aerts A."/>
            <person name="Otillar R.P."/>
            <person name="Terry A.Y."/>
            <person name="Boore J.L."/>
            <person name="Grigoriev I.V."/>
            <person name="Lindberg D.R."/>
            <person name="Seaver E.C."/>
            <person name="Weisblat D.A."/>
            <person name="Putnam N.H."/>
            <person name="Rokhsar D.S."/>
        </authorList>
    </citation>
    <scope>NUCLEOTIDE SEQUENCE [LARGE SCALE GENOMIC DNA]</scope>
</reference>
<proteinExistence type="predicted"/>
<feature type="region of interest" description="Disordered" evidence="6">
    <location>
        <begin position="465"/>
        <end position="512"/>
    </location>
</feature>
<dbReference type="OrthoDB" id="6071813at2759"/>
<dbReference type="Pfam" id="PF00069">
    <property type="entry name" value="Pkinase"/>
    <property type="match status" value="1"/>
</dbReference>
<dbReference type="PANTHER" id="PTHR43671">
    <property type="entry name" value="SERINE/THREONINE-PROTEIN KINASE NEK"/>
    <property type="match status" value="1"/>
</dbReference>
<evidence type="ECO:0000256" key="5">
    <source>
        <dbReference type="ARBA" id="ARBA00022840"/>
    </source>
</evidence>
<keyword evidence="2" id="KW-0808">Transferase</keyword>
<dbReference type="InterPro" id="IPR050660">
    <property type="entry name" value="NEK_Ser/Thr_kinase"/>
</dbReference>
<keyword evidence="3" id="KW-0547">Nucleotide-binding</keyword>
<dbReference type="Gene3D" id="1.10.510.10">
    <property type="entry name" value="Transferase(Phosphotransferase) domain 1"/>
    <property type="match status" value="1"/>
</dbReference>
<dbReference type="GO" id="GO:0005524">
    <property type="term" value="F:ATP binding"/>
    <property type="evidence" value="ECO:0007669"/>
    <property type="project" value="UniProtKB-KW"/>
</dbReference>